<name>A0A0P6VS65_9HYPH</name>
<keyword evidence="3" id="KW-1185">Reference proteome</keyword>
<evidence type="ECO:0000313" key="3">
    <source>
        <dbReference type="Proteomes" id="UP000048984"/>
    </source>
</evidence>
<feature type="region of interest" description="Disordered" evidence="1">
    <location>
        <begin position="58"/>
        <end position="106"/>
    </location>
</feature>
<dbReference type="STRING" id="665126.ABB55_27765"/>
<dbReference type="AlphaFoldDB" id="A0A0P6VS65"/>
<feature type="region of interest" description="Disordered" evidence="1">
    <location>
        <begin position="190"/>
        <end position="218"/>
    </location>
</feature>
<evidence type="ECO:0000256" key="1">
    <source>
        <dbReference type="SAM" id="MobiDB-lite"/>
    </source>
</evidence>
<organism evidence="2 3">
    <name type="scientific">Prosthecodimorpha hirschii</name>
    <dbReference type="NCBI Taxonomy" id="665126"/>
    <lineage>
        <taxon>Bacteria</taxon>
        <taxon>Pseudomonadati</taxon>
        <taxon>Pseudomonadota</taxon>
        <taxon>Alphaproteobacteria</taxon>
        <taxon>Hyphomicrobiales</taxon>
        <taxon>Ancalomicrobiaceae</taxon>
        <taxon>Prosthecodimorpha</taxon>
    </lineage>
</organism>
<comment type="caution">
    <text evidence="2">The sequence shown here is derived from an EMBL/GenBank/DDBJ whole genome shotgun (WGS) entry which is preliminary data.</text>
</comment>
<feature type="compositionally biased region" description="Pro residues" evidence="1">
    <location>
        <begin position="76"/>
        <end position="97"/>
    </location>
</feature>
<reference evidence="2 3" key="1">
    <citation type="submission" date="2015-09" db="EMBL/GenBank/DDBJ databases">
        <authorList>
            <person name="Jackson K.R."/>
            <person name="Lunt B.L."/>
            <person name="Fisher J.N.B."/>
            <person name="Gardner A.V."/>
            <person name="Bailey M.E."/>
            <person name="Deus L.M."/>
            <person name="Earl A.S."/>
            <person name="Gibby P.D."/>
            <person name="Hartmann K.A."/>
            <person name="Liu J.E."/>
            <person name="Manci A.M."/>
            <person name="Nielsen D.A."/>
            <person name="Solomon M.B."/>
            <person name="Breakwell D.P."/>
            <person name="Burnett S.H."/>
            <person name="Grose J.H."/>
        </authorList>
    </citation>
    <scope>NUCLEOTIDE SEQUENCE [LARGE SCALE GENOMIC DNA]</scope>
    <source>
        <strain evidence="2 3">16</strain>
    </source>
</reference>
<reference evidence="2 3" key="2">
    <citation type="submission" date="2015-10" db="EMBL/GenBank/DDBJ databases">
        <title>Draft Genome Sequence of Prosthecomicrobium hirschii ATCC 27832.</title>
        <authorList>
            <person name="Daniel J."/>
            <person name="Givan S.A."/>
            <person name="Brun Y.V."/>
            <person name="Brown P.J."/>
        </authorList>
    </citation>
    <scope>NUCLEOTIDE SEQUENCE [LARGE SCALE GENOMIC DNA]</scope>
    <source>
        <strain evidence="2 3">16</strain>
    </source>
</reference>
<dbReference type="Proteomes" id="UP000048984">
    <property type="component" value="Unassembled WGS sequence"/>
</dbReference>
<dbReference type="RefSeq" id="WP_054361732.1">
    <property type="nucleotide sequence ID" value="NZ_LJYW01000001.1"/>
</dbReference>
<sequence>MDGTIERKGEFARRINVTPARISQLIAEGKLSGAALVGEGREQRVVVAEAIRQIRTTRDPSQGYGLNGITTRLDDPPPVAAAPGPAPSTPTPSPPGTTEPARDSVEEKIKAEKLRQAELTTQRLEREDAAAKGLYMRASDAAEEAARIAAGMLKIFEGALPDFAGAIAGRFALAPRDVLHELRTEFRRVRERASRDEAAAADAEPEYLPAGPERRPDA</sequence>
<evidence type="ECO:0000313" key="2">
    <source>
        <dbReference type="EMBL" id="KPL55564.1"/>
    </source>
</evidence>
<protein>
    <submittedName>
        <fullName evidence="2">Uncharacterized protein</fullName>
    </submittedName>
</protein>
<accession>A0A0P6VS65</accession>
<gene>
    <name evidence="2" type="ORF">ABB55_27765</name>
</gene>
<proteinExistence type="predicted"/>
<dbReference type="EMBL" id="LJYW01000001">
    <property type="protein sequence ID" value="KPL55564.1"/>
    <property type="molecule type" value="Genomic_DNA"/>
</dbReference>